<keyword evidence="1 9" id="KW-0489">Methyltransferase</keyword>
<dbReference type="NCBIfam" id="TIGR03438">
    <property type="entry name" value="egtD_ergothio"/>
    <property type="match status" value="1"/>
</dbReference>
<evidence type="ECO:0000259" key="6">
    <source>
        <dbReference type="Pfam" id="PF03781"/>
    </source>
</evidence>
<dbReference type="SUPFAM" id="SSF53335">
    <property type="entry name" value="S-adenosyl-L-methionine-dependent methyltransferases"/>
    <property type="match status" value="1"/>
</dbReference>
<keyword evidence="3" id="KW-0560">Oxidoreductase</keyword>
<evidence type="ECO:0000256" key="5">
    <source>
        <dbReference type="ARBA" id="ARBA00037882"/>
    </source>
</evidence>
<organism evidence="9 10">
    <name type="scientific">Mesopusillimonas faecipullorum</name>
    <dbReference type="NCBI Taxonomy" id="2755040"/>
    <lineage>
        <taxon>Bacteria</taxon>
        <taxon>Pseudomonadati</taxon>
        <taxon>Pseudomonadota</taxon>
        <taxon>Betaproteobacteria</taxon>
        <taxon>Burkholderiales</taxon>
        <taxon>Alcaligenaceae</taxon>
        <taxon>Mesopusillimonas</taxon>
    </lineage>
</organism>
<dbReference type="InterPro" id="IPR019257">
    <property type="entry name" value="MeTrfase_dom"/>
</dbReference>
<keyword evidence="10" id="KW-1185">Reference proteome</keyword>
<protein>
    <submittedName>
        <fullName evidence="9">L-histidine N(Alpha)-methyltransferase</fullName>
        <ecNumber evidence="9">2.1.1.44</ecNumber>
    </submittedName>
</protein>
<dbReference type="PANTHER" id="PTHR43397:SF1">
    <property type="entry name" value="ERGOTHIONEINE BIOSYNTHESIS PROTEIN 1"/>
    <property type="match status" value="1"/>
</dbReference>
<dbReference type="GO" id="GO:0052706">
    <property type="term" value="F:L-histidine N(alpha)-methyltransferase activity"/>
    <property type="evidence" value="ECO:0007669"/>
    <property type="project" value="UniProtKB-EC"/>
</dbReference>
<dbReference type="Pfam" id="PF10017">
    <property type="entry name" value="Methyltransf_33"/>
    <property type="match status" value="1"/>
</dbReference>
<proteinExistence type="predicted"/>
<feature type="domain" description="Sulfatase-modifying factor enzyme-like" evidence="6">
    <location>
        <begin position="185"/>
        <end position="320"/>
    </location>
</feature>
<sequence length="716" mass="79197">MRLPCNAPVPASNATYLHRLYHRVRAKSEVLAAPLSPEDQTAQSMPDASPTKWHLAHTSWFFETFLLLPHKPGYQAFDSAFAYLFNSYYEALGPRHPRPERGLLTRPSADEVLAYRAHVDQGMDELLLDLPPELAPLVELGLAHEEQHQELLLMDVLHLFSRSPLAPVYRQGLPPSYPALGPISWMSMPSGIVEVGAGGEGFAFDNETPRHKVYLQPYAMADRLVTNGEWLAFMADEGYNKPELWLSEGWAKVQAEGWQAPLYWQCEEGIWMAFSLEGKRPLDLNAPVVHISYYEAWAYAQWAGARLPTEAEWEHAAVLGAELHDLYGEAWQWTRSAYDAYPGFHPSAGAVGEYNGKFMVGQMTLRGGSAVTPAGHTRATYRNFFPPAARWVFSGLRLAKDVTDETAQISEDFADDVIQGLSRPHKRLSPKYFYDDAGSRLFEAVCRTREYYPTRTELALLRTAAAEIAAYIPDGAALVEFGSGASLKTRLLLDAAPQLAAYVPVDISPDALERATASLRSDYPALLLSPLVGDFSSPLSLPADIHGCPPIGFFPGSTIGNFTPDEAVAFLGRARTLLGSNAQFLVGADLVKDEATLVAAYDDAAGVTAAFNRNVLARINRELGGDFDLDSFAHRAVWNAEAQRMEMWLISTREQTVHVLGKPFHFAQGEGLHTENSHKFTPASFTELAGRAGWRVVRTWISPEPQFALFLLTASD</sequence>
<comment type="caution">
    <text evidence="9">The sequence shown here is derived from an EMBL/GenBank/DDBJ whole genome shotgun (WGS) entry which is preliminary data.</text>
</comment>
<dbReference type="InterPro" id="IPR035094">
    <property type="entry name" value="EgtD"/>
</dbReference>
<gene>
    <name evidence="9" type="primary">egtD</name>
    <name evidence="9" type="ORF">H0484_10965</name>
</gene>
<keyword evidence="2 9" id="KW-0808">Transferase</keyword>
<dbReference type="InterPro" id="IPR005532">
    <property type="entry name" value="SUMF_dom"/>
</dbReference>
<evidence type="ECO:0000256" key="3">
    <source>
        <dbReference type="ARBA" id="ARBA00023002"/>
    </source>
</evidence>
<keyword evidence="4" id="KW-0408">Iron</keyword>
<dbReference type="NCBIfam" id="TIGR03440">
    <property type="entry name" value="egtB_TIGR03440"/>
    <property type="match status" value="1"/>
</dbReference>
<feature type="domain" description="Histidine-specific methyltransferase SAM-dependent" evidence="7">
    <location>
        <begin position="413"/>
        <end position="713"/>
    </location>
</feature>
<dbReference type="InterPro" id="IPR024775">
    <property type="entry name" value="DinB-like"/>
</dbReference>
<evidence type="ECO:0000256" key="1">
    <source>
        <dbReference type="ARBA" id="ARBA00022603"/>
    </source>
</evidence>
<evidence type="ECO:0000256" key="4">
    <source>
        <dbReference type="ARBA" id="ARBA00023004"/>
    </source>
</evidence>
<dbReference type="SUPFAM" id="SSF56436">
    <property type="entry name" value="C-type lectin-like"/>
    <property type="match status" value="1"/>
</dbReference>
<accession>A0ABS8CE22</accession>
<dbReference type="InterPro" id="IPR016187">
    <property type="entry name" value="CTDL_fold"/>
</dbReference>
<dbReference type="Pfam" id="PF03781">
    <property type="entry name" value="FGE-sulfatase"/>
    <property type="match status" value="1"/>
</dbReference>
<feature type="domain" description="DinB-like" evidence="8">
    <location>
        <begin position="21"/>
        <end position="134"/>
    </location>
</feature>
<evidence type="ECO:0000313" key="9">
    <source>
        <dbReference type="EMBL" id="MCB5364268.1"/>
    </source>
</evidence>
<reference evidence="9 10" key="1">
    <citation type="submission" date="2020-07" db="EMBL/GenBank/DDBJ databases">
        <title>Pusillimonas sp. nov., isolated from poultry manure in Taiwan.</title>
        <authorList>
            <person name="Lin S.-Y."/>
            <person name="Tang Y.-S."/>
            <person name="Young C.-C."/>
        </authorList>
    </citation>
    <scope>NUCLEOTIDE SEQUENCE [LARGE SCALE GENOMIC DNA]</scope>
    <source>
        <strain evidence="9 10">CC-YST705</strain>
    </source>
</reference>
<evidence type="ECO:0000259" key="8">
    <source>
        <dbReference type="Pfam" id="PF12867"/>
    </source>
</evidence>
<dbReference type="InterPro" id="IPR017806">
    <property type="entry name" value="EgtB"/>
</dbReference>
<dbReference type="EC" id="2.1.1.44" evidence="9"/>
<dbReference type="InterPro" id="IPR051128">
    <property type="entry name" value="EgtD_Methyltrsf_superfamily"/>
</dbReference>
<dbReference type="PANTHER" id="PTHR43397">
    <property type="entry name" value="ERGOTHIONEINE BIOSYNTHESIS PROTEIN 1"/>
    <property type="match status" value="1"/>
</dbReference>
<dbReference type="Pfam" id="PF12867">
    <property type="entry name" value="DinB_2"/>
    <property type="match status" value="1"/>
</dbReference>
<evidence type="ECO:0000259" key="7">
    <source>
        <dbReference type="Pfam" id="PF10017"/>
    </source>
</evidence>
<evidence type="ECO:0000256" key="2">
    <source>
        <dbReference type="ARBA" id="ARBA00022679"/>
    </source>
</evidence>
<dbReference type="Proteomes" id="UP000776983">
    <property type="component" value="Unassembled WGS sequence"/>
</dbReference>
<evidence type="ECO:0000313" key="10">
    <source>
        <dbReference type="Proteomes" id="UP000776983"/>
    </source>
</evidence>
<dbReference type="GO" id="GO:0032259">
    <property type="term" value="P:methylation"/>
    <property type="evidence" value="ECO:0007669"/>
    <property type="project" value="UniProtKB-KW"/>
</dbReference>
<comment type="pathway">
    <text evidence="5">Amino-acid biosynthesis; ergothioneine biosynthesis.</text>
</comment>
<dbReference type="EMBL" id="JACDXW010000005">
    <property type="protein sequence ID" value="MCB5364268.1"/>
    <property type="molecule type" value="Genomic_DNA"/>
</dbReference>
<dbReference type="InterPro" id="IPR029063">
    <property type="entry name" value="SAM-dependent_MTases_sf"/>
</dbReference>
<dbReference type="InterPro" id="IPR042095">
    <property type="entry name" value="SUMF_sf"/>
</dbReference>
<dbReference type="Gene3D" id="3.40.50.150">
    <property type="entry name" value="Vaccinia Virus protein VP39"/>
    <property type="match status" value="1"/>
</dbReference>
<name>A0ABS8CE22_9BURK</name>
<dbReference type="Gene3D" id="3.90.1580.10">
    <property type="entry name" value="paralog of FGE (formylglycine-generating enzyme)"/>
    <property type="match status" value="2"/>
</dbReference>